<accession>A0ABV4E9V7</accession>
<evidence type="ECO:0000256" key="1">
    <source>
        <dbReference type="SAM" id="MobiDB-lite"/>
    </source>
</evidence>
<dbReference type="EMBL" id="JBGFFX010000008">
    <property type="protein sequence ID" value="MEY8771584.1"/>
    <property type="molecule type" value="Genomic_DNA"/>
</dbReference>
<reference evidence="2 3" key="1">
    <citation type="submission" date="2024-07" db="EMBL/GenBank/DDBJ databases">
        <authorList>
            <person name="Hebao G."/>
        </authorList>
    </citation>
    <scope>NUCLEOTIDE SEQUENCE [LARGE SCALE GENOMIC DNA]</scope>
    <source>
        <strain evidence="2 3">ACCC 02193</strain>
    </source>
</reference>
<feature type="region of interest" description="Disordered" evidence="1">
    <location>
        <begin position="67"/>
        <end position="121"/>
    </location>
</feature>
<feature type="compositionally biased region" description="Polar residues" evidence="1">
    <location>
        <begin position="73"/>
        <end position="83"/>
    </location>
</feature>
<feature type="compositionally biased region" description="Basic and acidic residues" evidence="1">
    <location>
        <begin position="84"/>
        <end position="95"/>
    </location>
</feature>
<sequence length="121" mass="13264">MTISNSGKVKPALFMCSIVPLASKVASHKKPSCERLSGRLRFGCFITCFFAACIGKTTFSAAVLPRHPVGKNKVQTGGRLSSGQERKKLRERQRQESGSGKRAAAARERRLSSGQEIKRQK</sequence>
<gene>
    <name evidence="2" type="ORF">AB6T85_14385</name>
</gene>
<evidence type="ECO:0000313" key="2">
    <source>
        <dbReference type="EMBL" id="MEY8771584.1"/>
    </source>
</evidence>
<evidence type="ECO:0000313" key="3">
    <source>
        <dbReference type="Proteomes" id="UP001565243"/>
    </source>
</evidence>
<dbReference type="Proteomes" id="UP001565243">
    <property type="component" value="Unassembled WGS sequence"/>
</dbReference>
<protein>
    <submittedName>
        <fullName evidence="2">Uncharacterized protein</fullName>
    </submittedName>
</protein>
<feature type="compositionally biased region" description="Basic and acidic residues" evidence="1">
    <location>
        <begin position="105"/>
        <end position="121"/>
    </location>
</feature>
<proteinExistence type="predicted"/>
<name>A0ABV4E9V7_9GAMM</name>
<dbReference type="RefSeq" id="WP_369895996.1">
    <property type="nucleotide sequence ID" value="NZ_JBGFFX010000008.1"/>
</dbReference>
<comment type="caution">
    <text evidence="2">The sequence shown here is derived from an EMBL/GenBank/DDBJ whole genome shotgun (WGS) entry which is preliminary data.</text>
</comment>
<organism evidence="2 3">
    <name type="scientific">Erwinia aeris</name>
    <dbReference type="NCBI Taxonomy" id="3239803"/>
    <lineage>
        <taxon>Bacteria</taxon>
        <taxon>Pseudomonadati</taxon>
        <taxon>Pseudomonadota</taxon>
        <taxon>Gammaproteobacteria</taxon>
        <taxon>Enterobacterales</taxon>
        <taxon>Erwiniaceae</taxon>
        <taxon>Erwinia</taxon>
    </lineage>
</organism>
<keyword evidence="3" id="KW-1185">Reference proteome</keyword>